<dbReference type="EMBL" id="BFAD01000003">
    <property type="protein sequence ID" value="GBE81059.1"/>
    <property type="molecule type" value="Genomic_DNA"/>
</dbReference>
<evidence type="ECO:0000313" key="2">
    <source>
        <dbReference type="Proteomes" id="UP000287166"/>
    </source>
</evidence>
<gene>
    <name evidence="1" type="ORF">SCP_0307830</name>
</gene>
<name>A0A401GFW8_9APHY</name>
<dbReference type="AlphaFoldDB" id="A0A401GFW8"/>
<dbReference type="GeneID" id="38777976"/>
<evidence type="ECO:0000313" key="1">
    <source>
        <dbReference type="EMBL" id="GBE81059.1"/>
    </source>
</evidence>
<proteinExistence type="predicted"/>
<dbReference type="InParanoid" id="A0A401GFW8"/>
<reference evidence="1 2" key="1">
    <citation type="journal article" date="2018" name="Sci. Rep.">
        <title>Genome sequence of the cauliflower mushroom Sparassis crispa (Hanabiratake) and its association with beneficial usage.</title>
        <authorList>
            <person name="Kiyama R."/>
            <person name="Furutani Y."/>
            <person name="Kawaguchi K."/>
            <person name="Nakanishi T."/>
        </authorList>
    </citation>
    <scope>NUCLEOTIDE SEQUENCE [LARGE SCALE GENOMIC DNA]</scope>
</reference>
<comment type="caution">
    <text evidence="1">The sequence shown here is derived from an EMBL/GenBank/DDBJ whole genome shotgun (WGS) entry which is preliminary data.</text>
</comment>
<dbReference type="RefSeq" id="XP_027611972.1">
    <property type="nucleotide sequence ID" value="XM_027756171.1"/>
</dbReference>
<accession>A0A401GFW8</accession>
<sequence length="162" mass="17747">MALKRKLELEAVDAPISVKQPRLIPFPNTEMDTDVVMSDGSISDLEPLYLPVHSRLPSNASCSSLSSASDSPQDSPIYPAFDLYPHDAYSYMDANFHVHSPSNVMQKSVGLLQPKNAALTHHGQNCSQIPKLRIACSPGLNGQRTMWAFCEQCGAIEMVDTD</sequence>
<keyword evidence="2" id="KW-1185">Reference proteome</keyword>
<dbReference type="Proteomes" id="UP000287166">
    <property type="component" value="Unassembled WGS sequence"/>
</dbReference>
<protein>
    <submittedName>
        <fullName evidence="1">Uncharacterized protein</fullName>
    </submittedName>
</protein>
<organism evidence="1 2">
    <name type="scientific">Sparassis crispa</name>
    <dbReference type="NCBI Taxonomy" id="139825"/>
    <lineage>
        <taxon>Eukaryota</taxon>
        <taxon>Fungi</taxon>
        <taxon>Dikarya</taxon>
        <taxon>Basidiomycota</taxon>
        <taxon>Agaricomycotina</taxon>
        <taxon>Agaricomycetes</taxon>
        <taxon>Polyporales</taxon>
        <taxon>Sparassidaceae</taxon>
        <taxon>Sparassis</taxon>
    </lineage>
</organism>
<dbReference type="OrthoDB" id="2574468at2759"/>